<feature type="region of interest" description="Disordered" evidence="1">
    <location>
        <begin position="73"/>
        <end position="98"/>
    </location>
</feature>
<organism evidence="3 4">
    <name type="scientific">Epilithonimonas hominis</name>
    <dbReference type="NCBI Taxonomy" id="420404"/>
    <lineage>
        <taxon>Bacteria</taxon>
        <taxon>Pseudomonadati</taxon>
        <taxon>Bacteroidota</taxon>
        <taxon>Flavobacteriia</taxon>
        <taxon>Flavobacteriales</taxon>
        <taxon>Weeksellaceae</taxon>
        <taxon>Chryseobacterium group</taxon>
        <taxon>Epilithonimonas</taxon>
    </lineage>
</organism>
<name>A0A1H6KUX8_9FLAO</name>
<dbReference type="STRING" id="420404.SAMN05421793_13131"/>
<dbReference type="AlphaFoldDB" id="A0A1H6KUX8"/>
<evidence type="ECO:0000256" key="1">
    <source>
        <dbReference type="SAM" id="MobiDB-lite"/>
    </source>
</evidence>
<feature type="transmembrane region" description="Helical" evidence="2">
    <location>
        <begin position="54"/>
        <end position="72"/>
    </location>
</feature>
<accession>A0A1H6KUX8</accession>
<proteinExistence type="predicted"/>
<protein>
    <submittedName>
        <fullName evidence="3">Uncharacterized protein</fullName>
    </submittedName>
</protein>
<gene>
    <name evidence="3" type="ORF">SAMN05421793_13131</name>
</gene>
<keyword evidence="2" id="KW-0472">Membrane</keyword>
<dbReference type="Proteomes" id="UP000198555">
    <property type="component" value="Unassembled WGS sequence"/>
</dbReference>
<reference evidence="4" key="1">
    <citation type="submission" date="2016-10" db="EMBL/GenBank/DDBJ databases">
        <authorList>
            <person name="Varghese N."/>
            <person name="Submissions S."/>
        </authorList>
    </citation>
    <scope>NUCLEOTIDE SEQUENCE [LARGE SCALE GENOMIC DNA]</scope>
    <source>
        <strain evidence="4">DSM 19326</strain>
    </source>
</reference>
<dbReference type="EMBL" id="FNWX01000031">
    <property type="protein sequence ID" value="SEH79381.1"/>
    <property type="molecule type" value="Genomic_DNA"/>
</dbReference>
<sequence>MKNRNLNLISRVAEPTPKWFRIVRNLGLALSAVGGVLVAAPVALPAAVVTVGGYLLLGGSIIGAVSQTAISSEEYGEKSRKSSGNSFENSPGASGNQP</sequence>
<dbReference type="RefSeq" id="WP_221407035.1">
    <property type="nucleotide sequence ID" value="NZ_DALZAR010000088.1"/>
</dbReference>
<keyword evidence="2" id="KW-1133">Transmembrane helix</keyword>
<feature type="transmembrane region" description="Helical" evidence="2">
    <location>
        <begin position="26"/>
        <end position="48"/>
    </location>
</feature>
<keyword evidence="4" id="KW-1185">Reference proteome</keyword>
<keyword evidence="2" id="KW-0812">Transmembrane</keyword>
<evidence type="ECO:0000313" key="3">
    <source>
        <dbReference type="EMBL" id="SEH79381.1"/>
    </source>
</evidence>
<evidence type="ECO:0000256" key="2">
    <source>
        <dbReference type="SAM" id="Phobius"/>
    </source>
</evidence>
<feature type="compositionally biased region" description="Polar residues" evidence="1">
    <location>
        <begin position="82"/>
        <end position="98"/>
    </location>
</feature>
<evidence type="ECO:0000313" key="4">
    <source>
        <dbReference type="Proteomes" id="UP000198555"/>
    </source>
</evidence>